<dbReference type="Proteomes" id="UP000028486">
    <property type="component" value="Plasmid pCIG1485E"/>
</dbReference>
<evidence type="ECO:0000313" key="2">
    <source>
        <dbReference type="Proteomes" id="UP000028486"/>
    </source>
</evidence>
<gene>
    <name evidence="1" type="ORF">CIG1485E_a0048</name>
</gene>
<dbReference type="AlphaFoldDB" id="A0A076FD44"/>
<dbReference type="RefSeq" id="WP_041572700.1">
    <property type="nucleotide sequence ID" value="NZ_CP009044.1"/>
</dbReference>
<reference evidence="1 2" key="1">
    <citation type="journal article" date="2014" name="Genome Announc.">
        <title>Complete Genome Sequence of Campylobacter iguaniorum Strain 1485ET, Isolated from a Bearded Dragon (Pogona vitticeps).</title>
        <authorList>
            <person name="Gilbert M.J."/>
            <person name="Miller W.G."/>
            <person name="Yee E."/>
            <person name="Kik M."/>
            <person name="Wagenaar J.A."/>
            <person name="Duim B."/>
        </authorList>
    </citation>
    <scope>NUCLEOTIDE SEQUENCE [LARGE SCALE GENOMIC DNA]</scope>
    <source>
        <strain evidence="1 2">1485E</strain>
        <plasmid evidence="1">pCIG1485E</plasmid>
    </source>
</reference>
<proteinExistence type="predicted"/>
<protein>
    <submittedName>
        <fullName evidence="1">Uncharacterized protein</fullName>
    </submittedName>
</protein>
<dbReference type="KEGG" id="caj:CIG1485E_a0048"/>
<dbReference type="HOGENOM" id="CLU_2286283_0_0_7"/>
<accession>A0A076FD44</accession>
<keyword evidence="2" id="KW-1185">Reference proteome</keyword>
<sequence>MKITYYDNEIKRASGFFDENGNPDPYCVYADSGQGCRTVWFKSVEAARRAILSEEGLKHGYDLFDCTKCGCHYSVTQDGFKKYPMHACSDAKMAYAKSFEK</sequence>
<geneLocation type="plasmid" evidence="1 2">
    <name>pCIG1485E</name>
</geneLocation>
<organism evidence="1 2">
    <name type="scientific">Campylobacter iguaniorum</name>
    <dbReference type="NCBI Taxonomy" id="1244531"/>
    <lineage>
        <taxon>Bacteria</taxon>
        <taxon>Pseudomonadati</taxon>
        <taxon>Campylobacterota</taxon>
        <taxon>Epsilonproteobacteria</taxon>
        <taxon>Campylobacterales</taxon>
        <taxon>Campylobacteraceae</taxon>
        <taxon>Campylobacter</taxon>
    </lineage>
</organism>
<keyword evidence="1" id="KW-0614">Plasmid</keyword>
<dbReference type="EMBL" id="CP009044">
    <property type="protein sequence ID" value="AII15573.1"/>
    <property type="molecule type" value="Genomic_DNA"/>
</dbReference>
<evidence type="ECO:0000313" key="1">
    <source>
        <dbReference type="EMBL" id="AII15573.1"/>
    </source>
</evidence>
<name>A0A076FD44_9BACT</name>